<evidence type="ECO:0000256" key="1">
    <source>
        <dbReference type="ARBA" id="ARBA00004141"/>
    </source>
</evidence>
<dbReference type="GO" id="GO:0016020">
    <property type="term" value="C:membrane"/>
    <property type="evidence" value="ECO:0007669"/>
    <property type="project" value="UniProtKB-SubCell"/>
</dbReference>
<keyword evidence="6 9" id="KW-0443">Lipid metabolism</keyword>
<dbReference type="InterPro" id="IPR033640">
    <property type="entry name" value="FAR_C"/>
</dbReference>
<dbReference type="GO" id="GO:0080019">
    <property type="term" value="F:alcohol-forming very long-chain fatty acyl-CoA reductase activity"/>
    <property type="evidence" value="ECO:0007669"/>
    <property type="project" value="InterPro"/>
</dbReference>
<gene>
    <name evidence="12" type="ORF">OTU49_008058</name>
</gene>
<reference evidence="12 13" key="1">
    <citation type="journal article" date="2024" name="BMC Genomics">
        <title>Genome assembly of redclaw crayfish (Cherax quadricarinatus) provides insights into its immune adaptation and hypoxia tolerance.</title>
        <authorList>
            <person name="Liu Z."/>
            <person name="Zheng J."/>
            <person name="Li H."/>
            <person name="Fang K."/>
            <person name="Wang S."/>
            <person name="He J."/>
            <person name="Zhou D."/>
            <person name="Weng S."/>
            <person name="Chi M."/>
            <person name="Gu Z."/>
            <person name="He J."/>
            <person name="Li F."/>
            <person name="Wang M."/>
        </authorList>
    </citation>
    <scope>NUCLEOTIDE SEQUENCE [LARGE SCALE GENOMIC DNA]</scope>
    <source>
        <strain evidence="12">ZL_2023a</strain>
    </source>
</reference>
<comment type="caution">
    <text evidence="12">The sequence shown here is derived from an EMBL/GenBank/DDBJ whole genome shotgun (WGS) entry which is preliminary data.</text>
</comment>
<dbReference type="CDD" id="cd05236">
    <property type="entry name" value="FAR-N_SDR_e"/>
    <property type="match status" value="1"/>
</dbReference>
<keyword evidence="3 9" id="KW-0444">Lipid biosynthesis</keyword>
<evidence type="ECO:0000256" key="9">
    <source>
        <dbReference type="RuleBase" id="RU363097"/>
    </source>
</evidence>
<sequence length="543" mass="61231">MTDLGVSEVTEWYRNKTVFITGGTGFMGKVLVEKLLRACPVRRIYLLMRPKRGVDVNQRLDDMFNFKAPPDSSLSSVAGFNTNNTLLFDKIKESQPEVIQKVFAVKGDITMEGLGLSDEDEARLANEVHIVFHAAATINFTEPMRVAVNMNMLGTKRVVSLAQKMTNLQSLVHVSTAYSNCHLPEVYEELYPAPIDPARLIQLTEWLDDKLLESLTPHLLAPRPNTYTYTKALAEHLLVNDGGRLPISIIRPSIVCGSWREPVPGWVDNLFAFTGLLVGMGKGVLRSLYIKPGITLDFIPVDVPINLMIVSAWNTAAGKYKPNPVPIFCCSTGSQKPLTSDMLAVHLQRSVRSFPFNSPLWYPDGSPKTTKLMHQIHVYLVNIIPAHIADTILKILGKKPIALKLCNKMVKAVNALEYFMLRDWIFHNTHTQCLWDTLSPTDKEIYHFDIDELDWDEYIETYQKGCKQYIMKENLKDIPQARKTLHILHIFHRLVQLAMMYGVWCMLSSDSATSCYTHFFNGASKLLSLSPMLAAATEDVDIS</sequence>
<feature type="domain" description="Thioester reductase (TE)" evidence="11">
    <location>
        <begin position="20"/>
        <end position="308"/>
    </location>
</feature>
<protein>
    <recommendedName>
        <fullName evidence="9">Fatty acyl-CoA reductase</fullName>
        <ecNumber evidence="9">1.2.1.84</ecNumber>
    </recommendedName>
</protein>
<evidence type="ECO:0000256" key="8">
    <source>
        <dbReference type="ARBA" id="ARBA00052530"/>
    </source>
</evidence>
<dbReference type="InterPro" id="IPR036291">
    <property type="entry name" value="NAD(P)-bd_dom_sf"/>
</dbReference>
<comment type="catalytic activity">
    <reaction evidence="8 9">
        <text>a long-chain fatty acyl-CoA + 2 NADPH + 2 H(+) = a long-chain primary fatty alcohol + 2 NADP(+) + CoA</text>
        <dbReference type="Rhea" id="RHEA:52716"/>
        <dbReference type="ChEBI" id="CHEBI:15378"/>
        <dbReference type="ChEBI" id="CHEBI:57287"/>
        <dbReference type="ChEBI" id="CHEBI:57783"/>
        <dbReference type="ChEBI" id="CHEBI:58349"/>
        <dbReference type="ChEBI" id="CHEBI:77396"/>
        <dbReference type="ChEBI" id="CHEBI:83139"/>
        <dbReference type="EC" id="1.2.1.84"/>
    </reaction>
</comment>
<evidence type="ECO:0000313" key="12">
    <source>
        <dbReference type="EMBL" id="KAK8730543.1"/>
    </source>
</evidence>
<dbReference type="GO" id="GO:0005777">
    <property type="term" value="C:peroxisome"/>
    <property type="evidence" value="ECO:0007669"/>
    <property type="project" value="TreeGrafter"/>
</dbReference>
<keyword evidence="7" id="KW-0472">Membrane</keyword>
<evidence type="ECO:0000256" key="5">
    <source>
        <dbReference type="ARBA" id="ARBA00022989"/>
    </source>
</evidence>
<dbReference type="SUPFAM" id="SSF51735">
    <property type="entry name" value="NAD(P)-binding Rossmann-fold domains"/>
    <property type="match status" value="1"/>
</dbReference>
<dbReference type="AlphaFoldDB" id="A0AAW0WEM5"/>
<evidence type="ECO:0000256" key="3">
    <source>
        <dbReference type="ARBA" id="ARBA00022516"/>
    </source>
</evidence>
<evidence type="ECO:0000256" key="2">
    <source>
        <dbReference type="ARBA" id="ARBA00005928"/>
    </source>
</evidence>
<dbReference type="Pfam" id="PF03015">
    <property type="entry name" value="Sterile"/>
    <property type="match status" value="1"/>
</dbReference>
<dbReference type="CDD" id="cd09071">
    <property type="entry name" value="FAR_C"/>
    <property type="match status" value="1"/>
</dbReference>
<dbReference type="Gene3D" id="3.40.50.720">
    <property type="entry name" value="NAD(P)-binding Rossmann-like Domain"/>
    <property type="match status" value="1"/>
</dbReference>
<keyword evidence="9" id="KW-0521">NADP</keyword>
<dbReference type="PANTHER" id="PTHR11011:SF116">
    <property type="entry name" value="FATTY ACYL-COA REDUCTASE CG5065-RELATED"/>
    <property type="match status" value="1"/>
</dbReference>
<dbReference type="FunFam" id="3.40.50.720:FF:000143">
    <property type="entry name" value="Fatty acyl-CoA reductase"/>
    <property type="match status" value="1"/>
</dbReference>
<evidence type="ECO:0000256" key="4">
    <source>
        <dbReference type="ARBA" id="ARBA00022692"/>
    </source>
</evidence>
<evidence type="ECO:0000256" key="7">
    <source>
        <dbReference type="ARBA" id="ARBA00023136"/>
    </source>
</evidence>
<evidence type="ECO:0000259" key="10">
    <source>
        <dbReference type="Pfam" id="PF03015"/>
    </source>
</evidence>
<comment type="subcellular location">
    <subcellularLocation>
        <location evidence="1">Membrane</location>
        <topology evidence="1">Multi-pass membrane protein</topology>
    </subcellularLocation>
</comment>
<evidence type="ECO:0000313" key="13">
    <source>
        <dbReference type="Proteomes" id="UP001445076"/>
    </source>
</evidence>
<organism evidence="12 13">
    <name type="scientific">Cherax quadricarinatus</name>
    <name type="common">Australian red claw crayfish</name>
    <dbReference type="NCBI Taxonomy" id="27406"/>
    <lineage>
        <taxon>Eukaryota</taxon>
        <taxon>Metazoa</taxon>
        <taxon>Ecdysozoa</taxon>
        <taxon>Arthropoda</taxon>
        <taxon>Crustacea</taxon>
        <taxon>Multicrustacea</taxon>
        <taxon>Malacostraca</taxon>
        <taxon>Eumalacostraca</taxon>
        <taxon>Eucarida</taxon>
        <taxon>Decapoda</taxon>
        <taxon>Pleocyemata</taxon>
        <taxon>Astacidea</taxon>
        <taxon>Parastacoidea</taxon>
        <taxon>Parastacidae</taxon>
        <taxon>Cherax</taxon>
    </lineage>
</organism>
<dbReference type="EMBL" id="JARKIK010000064">
    <property type="protein sequence ID" value="KAK8730543.1"/>
    <property type="molecule type" value="Genomic_DNA"/>
</dbReference>
<dbReference type="EC" id="1.2.1.84" evidence="9"/>
<dbReference type="PANTHER" id="PTHR11011">
    <property type="entry name" value="MALE STERILITY PROTEIN 2-RELATED"/>
    <property type="match status" value="1"/>
</dbReference>
<evidence type="ECO:0000256" key="6">
    <source>
        <dbReference type="ARBA" id="ARBA00023098"/>
    </source>
</evidence>
<comment type="similarity">
    <text evidence="2 9">Belongs to the fatty acyl-CoA reductase family.</text>
</comment>
<keyword evidence="13" id="KW-1185">Reference proteome</keyword>
<comment type="function">
    <text evidence="9">Catalyzes the reduction of fatty acyl-CoA to fatty alcohols.</text>
</comment>
<dbReference type="Pfam" id="PF07993">
    <property type="entry name" value="NAD_binding_4"/>
    <property type="match status" value="1"/>
</dbReference>
<dbReference type="InterPro" id="IPR013120">
    <property type="entry name" value="FAR_NAD-bd"/>
</dbReference>
<feature type="domain" description="Fatty acyl-CoA reductase C-terminal" evidence="10">
    <location>
        <begin position="382"/>
        <end position="473"/>
    </location>
</feature>
<accession>A0AAW0WEM5</accession>
<keyword evidence="5" id="KW-1133">Transmembrane helix</keyword>
<proteinExistence type="inferred from homology"/>
<dbReference type="GO" id="GO:0102965">
    <property type="term" value="F:alcohol-forming long-chain fatty acyl-CoA reductase activity"/>
    <property type="evidence" value="ECO:0007669"/>
    <property type="project" value="UniProtKB-EC"/>
</dbReference>
<keyword evidence="4" id="KW-0812">Transmembrane</keyword>
<name>A0AAW0WEM5_CHEQU</name>
<dbReference type="InterPro" id="IPR026055">
    <property type="entry name" value="FAR"/>
</dbReference>
<keyword evidence="9" id="KW-0560">Oxidoreductase</keyword>
<evidence type="ECO:0000259" key="11">
    <source>
        <dbReference type="Pfam" id="PF07993"/>
    </source>
</evidence>
<dbReference type="GO" id="GO:0035336">
    <property type="term" value="P:long-chain fatty-acyl-CoA metabolic process"/>
    <property type="evidence" value="ECO:0007669"/>
    <property type="project" value="TreeGrafter"/>
</dbReference>
<dbReference type="Proteomes" id="UP001445076">
    <property type="component" value="Unassembled WGS sequence"/>
</dbReference>